<dbReference type="Proteomes" id="UP001498398">
    <property type="component" value="Unassembled WGS sequence"/>
</dbReference>
<evidence type="ECO:0008006" key="5">
    <source>
        <dbReference type="Google" id="ProtNLM"/>
    </source>
</evidence>
<proteinExistence type="predicted"/>
<evidence type="ECO:0000313" key="3">
    <source>
        <dbReference type="EMBL" id="KAK7470756.1"/>
    </source>
</evidence>
<keyword evidence="1 2" id="KW-0732">Signal</keyword>
<accession>A0ABR1K172</accession>
<feature type="chain" id="PRO_5045712417" description="RlpA-like protein double-psi beta-barrel domain-containing protein" evidence="2">
    <location>
        <begin position="23"/>
        <end position="246"/>
    </location>
</feature>
<dbReference type="SUPFAM" id="SSF50685">
    <property type="entry name" value="Barwin-like endoglucanases"/>
    <property type="match status" value="1"/>
</dbReference>
<keyword evidence="4" id="KW-1185">Reference proteome</keyword>
<dbReference type="InterPro" id="IPR036908">
    <property type="entry name" value="RlpA-like_sf"/>
</dbReference>
<dbReference type="CDD" id="cd22191">
    <property type="entry name" value="DPBB_RlpA_EXP_N-like"/>
    <property type="match status" value="1"/>
</dbReference>
<reference evidence="3 4" key="1">
    <citation type="submission" date="2024-01" db="EMBL/GenBank/DDBJ databases">
        <title>A draft genome for the cacao thread blight pathogen Marasmiellus scandens.</title>
        <authorList>
            <person name="Baruah I.K."/>
            <person name="Leung J."/>
            <person name="Bukari Y."/>
            <person name="Amoako-Attah I."/>
            <person name="Meinhardt L.W."/>
            <person name="Bailey B.A."/>
            <person name="Cohen S.P."/>
        </authorList>
    </citation>
    <scope>NUCLEOTIDE SEQUENCE [LARGE SCALE GENOMIC DNA]</scope>
    <source>
        <strain evidence="3 4">GH-19</strain>
    </source>
</reference>
<evidence type="ECO:0000256" key="2">
    <source>
        <dbReference type="SAM" id="SignalP"/>
    </source>
</evidence>
<organism evidence="3 4">
    <name type="scientific">Marasmiellus scandens</name>
    <dbReference type="NCBI Taxonomy" id="2682957"/>
    <lineage>
        <taxon>Eukaryota</taxon>
        <taxon>Fungi</taxon>
        <taxon>Dikarya</taxon>
        <taxon>Basidiomycota</taxon>
        <taxon>Agaricomycotina</taxon>
        <taxon>Agaricomycetes</taxon>
        <taxon>Agaricomycetidae</taxon>
        <taxon>Agaricales</taxon>
        <taxon>Marasmiineae</taxon>
        <taxon>Omphalotaceae</taxon>
        <taxon>Marasmiellus</taxon>
    </lineage>
</organism>
<name>A0ABR1K172_9AGAR</name>
<dbReference type="InterPro" id="IPR051477">
    <property type="entry name" value="Expansin_CellWall"/>
</dbReference>
<protein>
    <recommendedName>
        <fullName evidence="5">RlpA-like protein double-psi beta-barrel domain-containing protein</fullName>
    </recommendedName>
</protein>
<dbReference type="PANTHER" id="PTHR31836">
    <property type="match status" value="1"/>
</dbReference>
<sequence length="246" mass="27397">MFFGNALLFSILTLSIIPNAYSSVLRRAPTATMTRDAYTRPHTLGNSYKFNTRDGWTTVNATDFEYKYRRDNPIETRREKSKSKSKTASYHLTSKLKAIKASALDHLTSTTGVKKLTELLGLKGIGPQEDVKVTWYTGHDLQNPSCWPSVGWAPTDSSFICALTMDGWTNKPQCFKFLEVCNGPEKCIFVRVVDTCAGCAPGSKHVDLTKSAFGQLADLGMGTLTVQMRIANDPSVWFEELWGPKH</sequence>
<feature type="signal peptide" evidence="2">
    <location>
        <begin position="1"/>
        <end position="22"/>
    </location>
</feature>
<dbReference type="Gene3D" id="2.40.40.10">
    <property type="entry name" value="RlpA-like domain"/>
    <property type="match status" value="1"/>
</dbReference>
<evidence type="ECO:0000256" key="1">
    <source>
        <dbReference type="ARBA" id="ARBA00022729"/>
    </source>
</evidence>
<evidence type="ECO:0000313" key="4">
    <source>
        <dbReference type="Proteomes" id="UP001498398"/>
    </source>
</evidence>
<gene>
    <name evidence="3" type="ORF">VKT23_002175</name>
</gene>
<dbReference type="EMBL" id="JBANRG010000002">
    <property type="protein sequence ID" value="KAK7470756.1"/>
    <property type="molecule type" value="Genomic_DNA"/>
</dbReference>
<dbReference type="PANTHER" id="PTHR31836:SF22">
    <property type="entry name" value="RLPA-LIKE PROTEIN DOUBLE-PSI BETA-BARREL DOMAIN-CONTAINING PROTEIN"/>
    <property type="match status" value="1"/>
</dbReference>
<comment type="caution">
    <text evidence="3">The sequence shown here is derived from an EMBL/GenBank/DDBJ whole genome shotgun (WGS) entry which is preliminary data.</text>
</comment>